<organism evidence="1 2">
    <name type="scientific">Pisolithus microcarpus 441</name>
    <dbReference type="NCBI Taxonomy" id="765257"/>
    <lineage>
        <taxon>Eukaryota</taxon>
        <taxon>Fungi</taxon>
        <taxon>Dikarya</taxon>
        <taxon>Basidiomycota</taxon>
        <taxon>Agaricomycotina</taxon>
        <taxon>Agaricomycetes</taxon>
        <taxon>Agaricomycetidae</taxon>
        <taxon>Boletales</taxon>
        <taxon>Sclerodermatineae</taxon>
        <taxon>Pisolithaceae</taxon>
        <taxon>Pisolithus</taxon>
    </lineage>
</organism>
<evidence type="ECO:0000313" key="2">
    <source>
        <dbReference type="Proteomes" id="UP000054018"/>
    </source>
</evidence>
<dbReference type="EMBL" id="KN834301">
    <property type="protein sequence ID" value="KIK11100.1"/>
    <property type="molecule type" value="Genomic_DNA"/>
</dbReference>
<accession>A0A0C9XFN7</accession>
<sequence length="67" mass="7406">MSPPLSPLSSLPSSPILQEAMHKEQSNQFCYLCHDSRNTIACSNHICPVSSAMLASRFHQKSKVYLG</sequence>
<proteinExistence type="predicted"/>
<dbReference type="Proteomes" id="UP000054018">
    <property type="component" value="Unassembled WGS sequence"/>
</dbReference>
<name>A0A0C9XFN7_9AGAM</name>
<dbReference type="AlphaFoldDB" id="A0A0C9XFN7"/>
<dbReference type="HOGENOM" id="CLU_2813385_0_0_1"/>
<protein>
    <submittedName>
        <fullName evidence="1">Uncharacterized protein</fullName>
    </submittedName>
</protein>
<reference evidence="2" key="2">
    <citation type="submission" date="2015-01" db="EMBL/GenBank/DDBJ databases">
        <title>Evolutionary Origins and Diversification of the Mycorrhizal Mutualists.</title>
        <authorList>
            <consortium name="DOE Joint Genome Institute"/>
            <consortium name="Mycorrhizal Genomics Consortium"/>
            <person name="Kohler A."/>
            <person name="Kuo A."/>
            <person name="Nagy L.G."/>
            <person name="Floudas D."/>
            <person name="Copeland A."/>
            <person name="Barry K.W."/>
            <person name="Cichocki N."/>
            <person name="Veneault-Fourrey C."/>
            <person name="LaButti K."/>
            <person name="Lindquist E.A."/>
            <person name="Lipzen A."/>
            <person name="Lundell T."/>
            <person name="Morin E."/>
            <person name="Murat C."/>
            <person name="Riley R."/>
            <person name="Ohm R."/>
            <person name="Sun H."/>
            <person name="Tunlid A."/>
            <person name="Henrissat B."/>
            <person name="Grigoriev I.V."/>
            <person name="Hibbett D.S."/>
            <person name="Martin F."/>
        </authorList>
    </citation>
    <scope>NUCLEOTIDE SEQUENCE [LARGE SCALE GENOMIC DNA]</scope>
    <source>
        <strain evidence="2">441</strain>
    </source>
</reference>
<gene>
    <name evidence="1" type="ORF">PISMIDRAFT_19809</name>
</gene>
<keyword evidence="2" id="KW-1185">Reference proteome</keyword>
<evidence type="ECO:0000313" key="1">
    <source>
        <dbReference type="EMBL" id="KIK11100.1"/>
    </source>
</evidence>
<reference evidence="1 2" key="1">
    <citation type="submission" date="2014-04" db="EMBL/GenBank/DDBJ databases">
        <authorList>
            <consortium name="DOE Joint Genome Institute"/>
            <person name="Kuo A."/>
            <person name="Kohler A."/>
            <person name="Costa M.D."/>
            <person name="Nagy L.G."/>
            <person name="Floudas D."/>
            <person name="Copeland A."/>
            <person name="Barry K.W."/>
            <person name="Cichocki N."/>
            <person name="Veneault-Fourrey C."/>
            <person name="LaButti K."/>
            <person name="Lindquist E.A."/>
            <person name="Lipzen A."/>
            <person name="Lundell T."/>
            <person name="Morin E."/>
            <person name="Murat C."/>
            <person name="Sun H."/>
            <person name="Tunlid A."/>
            <person name="Henrissat B."/>
            <person name="Grigoriev I.V."/>
            <person name="Hibbett D.S."/>
            <person name="Martin F."/>
            <person name="Nordberg H.P."/>
            <person name="Cantor M.N."/>
            <person name="Hua S.X."/>
        </authorList>
    </citation>
    <scope>NUCLEOTIDE SEQUENCE [LARGE SCALE GENOMIC DNA]</scope>
    <source>
        <strain evidence="1 2">441</strain>
    </source>
</reference>